<evidence type="ECO:0000256" key="10">
    <source>
        <dbReference type="ARBA" id="ARBA00022741"/>
    </source>
</evidence>
<keyword evidence="8 19" id="KW-0808">Transferase</keyword>
<keyword evidence="24" id="KW-0436">Ligase</keyword>
<dbReference type="NCBIfam" id="NF004344">
    <property type="entry name" value="PRK05724.1"/>
    <property type="match status" value="1"/>
</dbReference>
<evidence type="ECO:0000256" key="11">
    <source>
        <dbReference type="ARBA" id="ARBA00022771"/>
    </source>
</evidence>
<evidence type="ECO:0000256" key="19">
    <source>
        <dbReference type="HAMAP-Rule" id="MF_00823"/>
    </source>
</evidence>
<dbReference type="Proteomes" id="UP001160499">
    <property type="component" value="Unassembled WGS sequence"/>
</dbReference>
<dbReference type="PANTHER" id="PTHR42853">
    <property type="entry name" value="ACETYL-COENZYME A CARBOXYLASE CARBOXYL TRANSFERASE SUBUNIT ALPHA"/>
    <property type="match status" value="1"/>
</dbReference>
<keyword evidence="15 19" id="KW-0443">Lipid metabolism</keyword>
<dbReference type="HAMAP" id="MF_01395">
    <property type="entry name" value="AcetylCoA_CT_beta"/>
    <property type="match status" value="1"/>
</dbReference>
<feature type="zinc finger region" description="C4-type" evidence="20">
    <location>
        <begin position="40"/>
        <end position="62"/>
    </location>
</feature>
<evidence type="ECO:0000256" key="1">
    <source>
        <dbReference type="ARBA" id="ARBA00004496"/>
    </source>
</evidence>
<comment type="subunit">
    <text evidence="19">Acetyl-CoA carboxylase is a heterohexamer composed of biotin carboxyl carrier protein (AccB), biotin carboxylase (AccC) and two subunits each of ACCase subunit alpha (AccA) and ACCase subunit beta (AccD).</text>
</comment>
<comment type="function">
    <text evidence="19">Component of the acetyl coenzyme A carboxylase (ACC) complex. First, biotin carboxylase catalyzes the carboxylation of biotin on its carrier protein (BCCP) and then the CO(2) group is transferred by the carboxyltransferase to acetyl-CoA to form malonyl-CoA.</text>
</comment>
<feature type="domain" description="CoA carboxyltransferase C-terminal" evidence="23">
    <location>
        <begin position="298"/>
        <end position="553"/>
    </location>
</feature>
<comment type="similarity">
    <text evidence="20">Belongs to the AccD/PCCB family.</text>
</comment>
<dbReference type="SUPFAM" id="SSF52096">
    <property type="entry name" value="ClpP/crotonase"/>
    <property type="match status" value="2"/>
</dbReference>
<evidence type="ECO:0000256" key="17">
    <source>
        <dbReference type="ARBA" id="ARBA00025280"/>
    </source>
</evidence>
<evidence type="ECO:0000256" key="18">
    <source>
        <dbReference type="ARBA" id="ARBA00049152"/>
    </source>
</evidence>
<dbReference type="InterPro" id="IPR001095">
    <property type="entry name" value="Acetyl_CoA_COase_a_su"/>
</dbReference>
<evidence type="ECO:0000256" key="7">
    <source>
        <dbReference type="ARBA" id="ARBA00022516"/>
    </source>
</evidence>
<keyword evidence="25" id="KW-1185">Reference proteome</keyword>
<evidence type="ECO:0000256" key="9">
    <source>
        <dbReference type="ARBA" id="ARBA00022723"/>
    </source>
</evidence>
<keyword evidence="12 19" id="KW-0276">Fatty acid metabolism</keyword>
<keyword evidence="6 19" id="KW-0963">Cytoplasm</keyword>
<reference evidence="24 25" key="1">
    <citation type="submission" date="2023-04" db="EMBL/GenBank/DDBJ databases">
        <title>Forest soil microbial communities from Buena Vista Peninsula, Colon Province, Panama.</title>
        <authorList>
            <person name="Bouskill N."/>
        </authorList>
    </citation>
    <scope>NUCLEOTIDE SEQUENCE [LARGE SCALE GENOMIC DNA]</scope>
    <source>
        <strain evidence="24 25">GGS1</strain>
    </source>
</reference>
<evidence type="ECO:0000313" key="25">
    <source>
        <dbReference type="Proteomes" id="UP001160499"/>
    </source>
</evidence>
<dbReference type="PROSITE" id="PS50989">
    <property type="entry name" value="COA_CT_CTER"/>
    <property type="match status" value="1"/>
</dbReference>
<evidence type="ECO:0000259" key="23">
    <source>
        <dbReference type="PROSITE" id="PS50989"/>
    </source>
</evidence>
<comment type="catalytic activity">
    <reaction evidence="18 19">
        <text>N(6)-carboxybiotinyl-L-lysyl-[protein] + acetyl-CoA = N(6)-biotinyl-L-lysyl-[protein] + malonyl-CoA</text>
        <dbReference type="Rhea" id="RHEA:54728"/>
        <dbReference type="Rhea" id="RHEA-COMP:10505"/>
        <dbReference type="Rhea" id="RHEA-COMP:10506"/>
        <dbReference type="ChEBI" id="CHEBI:57288"/>
        <dbReference type="ChEBI" id="CHEBI:57384"/>
        <dbReference type="ChEBI" id="CHEBI:83144"/>
        <dbReference type="ChEBI" id="CHEBI:83145"/>
        <dbReference type="EC" id="2.1.3.15"/>
    </reaction>
</comment>
<accession>A0ABT6LKP4</accession>
<feature type="region of interest" description="Disordered" evidence="21">
    <location>
        <begin position="1"/>
        <end position="32"/>
    </location>
</feature>
<evidence type="ECO:0000259" key="22">
    <source>
        <dbReference type="PROSITE" id="PS50980"/>
    </source>
</evidence>
<comment type="similarity">
    <text evidence="4">In the N-terminal section; belongs to the AccD/PCCB family.</text>
</comment>
<evidence type="ECO:0000256" key="16">
    <source>
        <dbReference type="ARBA" id="ARBA00023160"/>
    </source>
</evidence>
<dbReference type="InterPro" id="IPR011762">
    <property type="entry name" value="COA_CT_N"/>
</dbReference>
<sequence length="590" mass="63243">MSTPQMPQIPQPPMSPQVSQSPPSPSPVRAAQQDVQWRRCASCGSFVYGKRLDRNLKVCPECGFHFRIPPDVRIGQLADPGSFEAFPDTYAPRDLLGFSDSKPYPDRLRDAQARTGRQDAILTGRMTVRGRAVVVAVLDFTFMGGSMGTVVGEAVAAAARQALAQRLPLLLIAASGGARMQEGALSLMQMAKTAQWIAALREARVPVINLNTDPTFGGVSASFAMLGDVILAEPGALIGFAGPQVIRNTIRQELPAGFQSAEFLLEHGMIDAVVPRENQREQLARLLALLGPSLPELPDATGPEAVRTTPVASTRTTRQTVALARDIGRPTTLEYFGHVFDDFVALHGDRVFGDDHALVGGIARFGGQSLVVLGHQKGHDTAELVRSNFGMPNPEGYRKALRLMRFADRFGLPVVNFIDTPGAFPGIEAEQRGQSLAIADCILELSRLRVPVVSVVTGEGGSGGALALGVADTVLILENAYYSVISPEGCSTILFGTAEHADRAADALRLTASELLRLGVVDGVVPEPPDGAHTAPHTTALTVKNALAHALAPLLDLDGEQLVAARRRRYDRFGDPQLQPVVDWETHDEH</sequence>
<evidence type="ECO:0000256" key="21">
    <source>
        <dbReference type="SAM" id="MobiDB-lite"/>
    </source>
</evidence>
<dbReference type="GO" id="GO:0016740">
    <property type="term" value="F:transferase activity"/>
    <property type="evidence" value="ECO:0007669"/>
    <property type="project" value="UniProtKB-KW"/>
</dbReference>
<dbReference type="InterPro" id="IPR011763">
    <property type="entry name" value="COA_CT_C"/>
</dbReference>
<evidence type="ECO:0000313" key="24">
    <source>
        <dbReference type="EMBL" id="MDH6216871.1"/>
    </source>
</evidence>
<keyword evidence="10 19" id="KW-0547">Nucleotide-binding</keyword>
<comment type="similarity">
    <text evidence="3">In the C-terminal section; belongs to the AccA family.</text>
</comment>
<evidence type="ECO:0000256" key="12">
    <source>
        <dbReference type="ARBA" id="ARBA00022832"/>
    </source>
</evidence>
<protein>
    <recommendedName>
        <fullName evidence="19 20">Multifunctional fusion protein</fullName>
    </recommendedName>
    <domain>
        <recommendedName>
            <fullName evidence="19">Acetyl-coenzyme A carboxylase carboxyl transferase subunit alpha</fullName>
            <shortName evidence="19">ACCase subunit alpha</shortName>
            <shortName evidence="19">Acetyl-CoA carboxylase carboxyltransferase subunit alpha</shortName>
            <ecNumber evidence="19">2.1.3.15</ecNumber>
        </recommendedName>
    </domain>
    <domain>
        <recommendedName>
            <fullName evidence="20">Acetyl-coenzyme A carboxylase carboxyl transferase subunit beta</fullName>
            <shortName evidence="20">ACCase subunit beta</shortName>
            <shortName evidence="20">Acetyl-CoA carboxylase carboxyltransferase subunit beta</shortName>
        </recommendedName>
    </domain>
</protein>
<dbReference type="NCBIfam" id="TIGR00515">
    <property type="entry name" value="accD"/>
    <property type="match status" value="1"/>
</dbReference>
<dbReference type="InterPro" id="IPR041010">
    <property type="entry name" value="Znf-ACC"/>
</dbReference>
<evidence type="ECO:0000256" key="6">
    <source>
        <dbReference type="ARBA" id="ARBA00022490"/>
    </source>
</evidence>
<comment type="cofactor">
    <cofactor evidence="20">
        <name>Zn(2+)</name>
        <dbReference type="ChEBI" id="CHEBI:29105"/>
    </cofactor>
    <text evidence="20">Binds 1 zinc ion per subunit.</text>
</comment>
<dbReference type="PROSITE" id="PS50980">
    <property type="entry name" value="COA_CT_NTER"/>
    <property type="match status" value="1"/>
</dbReference>
<comment type="subunit">
    <text evidence="5">Acetyl-CoA carboxylase is a heterotetramer composed of biotin carboxyl carrier protein (AccB), biotin carboxylase (AccC) and two subunits of ACCase subunit beta/alpha.</text>
</comment>
<dbReference type="PRINTS" id="PR01069">
    <property type="entry name" value="ACCCTRFRASEA"/>
</dbReference>
<dbReference type="HAMAP" id="MF_00823">
    <property type="entry name" value="AcetylCoA_CT_alpha"/>
    <property type="match status" value="1"/>
</dbReference>
<keyword evidence="14 19" id="KW-0067">ATP-binding</keyword>
<feature type="binding site" evidence="20">
    <location>
        <position position="59"/>
    </location>
    <ligand>
        <name>Zn(2+)</name>
        <dbReference type="ChEBI" id="CHEBI:29105"/>
    </ligand>
</feature>
<keyword evidence="9 20" id="KW-0479">Metal-binding</keyword>
<evidence type="ECO:0000256" key="20">
    <source>
        <dbReference type="HAMAP-Rule" id="MF_01395"/>
    </source>
</evidence>
<gene>
    <name evidence="20" type="primary">accD</name>
    <name evidence="19" type="synonym">accA</name>
    <name evidence="24" type="ORF">M2283_004189</name>
</gene>
<evidence type="ECO:0000256" key="14">
    <source>
        <dbReference type="ARBA" id="ARBA00022840"/>
    </source>
</evidence>
<dbReference type="InterPro" id="IPR029045">
    <property type="entry name" value="ClpP/crotonase-like_dom_sf"/>
</dbReference>
<keyword evidence="11 20" id="KW-0863">Zinc-finger</keyword>
<feature type="domain" description="CoA carboxyltransferase N-terminal" evidence="22">
    <location>
        <begin position="36"/>
        <end position="305"/>
    </location>
</feature>
<feature type="binding site" evidence="20">
    <location>
        <position position="43"/>
    </location>
    <ligand>
        <name>Zn(2+)</name>
        <dbReference type="ChEBI" id="CHEBI:29105"/>
    </ligand>
</feature>
<evidence type="ECO:0000256" key="8">
    <source>
        <dbReference type="ARBA" id="ARBA00022679"/>
    </source>
</evidence>
<evidence type="ECO:0000256" key="5">
    <source>
        <dbReference type="ARBA" id="ARBA00011664"/>
    </source>
</evidence>
<dbReference type="EC" id="2.1.3.15" evidence="19"/>
<evidence type="ECO:0000256" key="13">
    <source>
        <dbReference type="ARBA" id="ARBA00022833"/>
    </source>
</evidence>
<feature type="binding site" evidence="20">
    <location>
        <position position="40"/>
    </location>
    <ligand>
        <name>Zn(2+)</name>
        <dbReference type="ChEBI" id="CHEBI:29105"/>
    </ligand>
</feature>
<dbReference type="RefSeq" id="WP_280877820.1">
    <property type="nucleotide sequence ID" value="NZ_JARXVH010000006.1"/>
</dbReference>
<evidence type="ECO:0000256" key="4">
    <source>
        <dbReference type="ARBA" id="ARBA00010284"/>
    </source>
</evidence>
<keyword evidence="16 19" id="KW-0275">Fatty acid biosynthesis</keyword>
<evidence type="ECO:0000256" key="3">
    <source>
        <dbReference type="ARBA" id="ARBA00006276"/>
    </source>
</evidence>
<dbReference type="NCBIfam" id="NF041504">
    <property type="entry name" value="AccA_sub"/>
    <property type="match status" value="1"/>
</dbReference>
<dbReference type="Gene3D" id="3.90.226.10">
    <property type="entry name" value="2-enoyl-CoA Hydratase, Chain A, domain 1"/>
    <property type="match status" value="2"/>
</dbReference>
<comment type="subcellular location">
    <subcellularLocation>
        <location evidence="1 19">Cytoplasm</location>
    </subcellularLocation>
</comment>
<comment type="pathway">
    <text evidence="2 19">Lipid metabolism; malonyl-CoA biosynthesis; malonyl-CoA from acetyl-CoA: step 1/1.</text>
</comment>
<dbReference type="Pfam" id="PF17848">
    <property type="entry name" value="Zn_ribbon_ACC"/>
    <property type="match status" value="1"/>
</dbReference>
<comment type="function">
    <text evidence="17 20">Component of the acetyl coenzyme A carboxylase (ACC) complex. Biotin carboxylase (BC) catalyzes the carboxylation of biotin on its carrier protein (BCCP) and then the CO(2) group is transferred by the transcarboxylase to acetyl-CoA to form malonyl-CoA.</text>
</comment>
<comment type="caution">
    <text evidence="24">The sequence shown here is derived from an EMBL/GenBank/DDBJ whole genome shotgun (WGS) entry which is preliminary data.</text>
</comment>
<dbReference type="EMBL" id="JARXVH010000006">
    <property type="protein sequence ID" value="MDH6216871.1"/>
    <property type="molecule type" value="Genomic_DNA"/>
</dbReference>
<comment type="similarity">
    <text evidence="19">Belongs to the AccA family.</text>
</comment>
<keyword evidence="7 19" id="KW-0444">Lipid biosynthesis</keyword>
<proteinExistence type="inferred from homology"/>
<dbReference type="NCBIfam" id="TIGR00513">
    <property type="entry name" value="accA"/>
    <property type="match status" value="1"/>
</dbReference>
<evidence type="ECO:0000256" key="2">
    <source>
        <dbReference type="ARBA" id="ARBA00004956"/>
    </source>
</evidence>
<evidence type="ECO:0000256" key="15">
    <source>
        <dbReference type="ARBA" id="ARBA00023098"/>
    </source>
</evidence>
<dbReference type="InterPro" id="IPR000438">
    <property type="entry name" value="Acetyl_CoA_COase_Trfase_b_su"/>
</dbReference>
<dbReference type="Pfam" id="PF03255">
    <property type="entry name" value="ACCA"/>
    <property type="match status" value="1"/>
</dbReference>
<dbReference type="GO" id="GO:0016874">
    <property type="term" value="F:ligase activity"/>
    <property type="evidence" value="ECO:0007669"/>
    <property type="project" value="UniProtKB-KW"/>
</dbReference>
<name>A0ABT6LKP4_9ACTN</name>
<organism evidence="24 25">
    <name type="scientific">Streptomyces pseudovenezuelae</name>
    <dbReference type="NCBI Taxonomy" id="67350"/>
    <lineage>
        <taxon>Bacteria</taxon>
        <taxon>Bacillati</taxon>
        <taxon>Actinomycetota</taxon>
        <taxon>Actinomycetes</taxon>
        <taxon>Kitasatosporales</taxon>
        <taxon>Streptomycetaceae</taxon>
        <taxon>Streptomyces</taxon>
        <taxon>Streptomyces aurantiacus group</taxon>
    </lineage>
</organism>
<keyword evidence="13 20" id="KW-0862">Zinc</keyword>
<feature type="binding site" evidence="20">
    <location>
        <position position="62"/>
    </location>
    <ligand>
        <name>Zn(2+)</name>
        <dbReference type="ChEBI" id="CHEBI:29105"/>
    </ligand>
</feature>
<dbReference type="PANTHER" id="PTHR42853:SF3">
    <property type="entry name" value="ACETYL-COENZYME A CARBOXYLASE CARBOXYL TRANSFERASE SUBUNIT ALPHA, CHLOROPLASTIC"/>
    <property type="match status" value="1"/>
</dbReference>